<evidence type="ECO:0000313" key="3">
    <source>
        <dbReference type="Proteomes" id="UP000274668"/>
    </source>
</evidence>
<keyword evidence="3" id="KW-1185">Reference proteome</keyword>
<proteinExistence type="predicted"/>
<accession>A0A3G2KD22</accession>
<dbReference type="KEGG" id="vg:55006977"/>
<evidence type="ECO:0000313" key="2">
    <source>
        <dbReference type="EMBL" id="AYN56887.1"/>
    </source>
</evidence>
<dbReference type="RefSeq" id="YP_009815750.1">
    <property type="nucleotide sequence ID" value="NC_048098.1"/>
</dbReference>
<reference evidence="2 3" key="1">
    <citation type="submission" date="2018-09" db="EMBL/GenBank/DDBJ databases">
        <authorList>
            <person name="Rimple P.A."/>
            <person name="Stoner T.H."/>
            <person name="Garlena R.A."/>
            <person name="Russell D.A."/>
            <person name="Pope W.H."/>
            <person name="Jacobs-Sera D."/>
            <person name="Hatfull G.F."/>
        </authorList>
    </citation>
    <scope>NUCLEOTIDE SEQUENCE [LARGE SCALE GENOMIC DNA]</scope>
</reference>
<protein>
    <submittedName>
        <fullName evidence="2">Uncharacterized protein</fullName>
    </submittedName>
</protein>
<dbReference type="GeneID" id="55006977"/>
<feature type="region of interest" description="Disordered" evidence="1">
    <location>
        <begin position="20"/>
        <end position="55"/>
    </location>
</feature>
<evidence type="ECO:0000256" key="1">
    <source>
        <dbReference type="SAM" id="MobiDB-lite"/>
    </source>
</evidence>
<dbReference type="EMBL" id="MH834595">
    <property type="protein sequence ID" value="AYN56887.1"/>
    <property type="molecule type" value="Genomic_DNA"/>
</dbReference>
<name>A0A3G2KD22_9CAUD</name>
<dbReference type="Proteomes" id="UP000274668">
    <property type="component" value="Segment"/>
</dbReference>
<gene>
    <name evidence="2" type="primary">64</name>
    <name evidence="2" type="ORF">PBI_ANDREW_64</name>
</gene>
<organism evidence="2 3">
    <name type="scientific">Arthrobacter phage Andrew</name>
    <dbReference type="NCBI Taxonomy" id="2419946"/>
    <lineage>
        <taxon>Viruses</taxon>
        <taxon>Duplodnaviria</taxon>
        <taxon>Heunggongvirae</taxon>
        <taxon>Uroviricota</taxon>
        <taxon>Caudoviricetes</taxon>
        <taxon>Andrewvirus</taxon>
        <taxon>Andrewvirus andrew</taxon>
    </lineage>
</organism>
<feature type="compositionally biased region" description="Basic and acidic residues" evidence="1">
    <location>
        <begin position="46"/>
        <end position="55"/>
    </location>
</feature>
<sequence length="55" mass="6020">MRRRTCARYVNTPIVRRGRVRSAARSAGTWTASTGAKRSATVEGGRSSREVVRAV</sequence>